<dbReference type="Pfam" id="PF00501">
    <property type="entry name" value="AMP-binding"/>
    <property type="match status" value="1"/>
</dbReference>
<dbReference type="SUPFAM" id="SSF56801">
    <property type="entry name" value="Acetyl-CoA synthetase-like"/>
    <property type="match status" value="1"/>
</dbReference>
<sequence length="509" mass="53968">MTPIVESPALRGLPPQERLLFDRFGWGPRVPVPFTHLHHAFQARAAACPQAPAVEHLGESVTYAELDRRATALARLLVEHGVRPGAHVGLFLTRSVAMVVGMLAVLKAGAAYVPQDIRLTPPPHLRHIAAVAGIEVVLTTTAHRGLVPDGLGTVIAIDDHPSATAALPTRCGETAVVIFTSGTTGRPNGVRVTHANLCNVLLTAPGSLGIGPGDRVPQLLNIAFDMAVWEVLGTLANGGCVLVRGDDPTAAARTATALIATPGVLSTVDPNACPRVRVVAVAGERCPPALARAWSRTAVFHNACGPTEVTIVNTVQRYDPATGRLTIGRPVPNTTVYVLDEALNPCRIGEVGEMWAGGACVTGGYLGNAELTAQRYRLDPFLGGGLMFRTRDLVRWTTDGQLEHHGRTDDQVKVKGFRVELDAVTSALERAPGCRRASTVLHQGRLVGFVSPATAVPEAVRRAVAAQLPYYCVPALIVPVDRLPLTERGKVDRRALLARLTGQQAETVA</sequence>
<comment type="caution">
    <text evidence="2">The sequence shown here is derived from an EMBL/GenBank/DDBJ whole genome shotgun (WGS) entry which is preliminary data.</text>
</comment>
<dbReference type="Gene3D" id="3.40.50.12780">
    <property type="entry name" value="N-terminal domain of ligase-like"/>
    <property type="match status" value="1"/>
</dbReference>
<dbReference type="RefSeq" id="WP_086784171.1">
    <property type="nucleotide sequence ID" value="NZ_JAGIOO010000001.1"/>
</dbReference>
<gene>
    <name evidence="2" type="ORF">JOF53_008510</name>
</gene>
<name>A0ABS5ASV1_9PSEU</name>
<evidence type="ECO:0000259" key="1">
    <source>
        <dbReference type="Pfam" id="PF00501"/>
    </source>
</evidence>
<dbReference type="Gene3D" id="3.30.300.30">
    <property type="match status" value="1"/>
</dbReference>
<evidence type="ECO:0000313" key="3">
    <source>
        <dbReference type="Proteomes" id="UP001519363"/>
    </source>
</evidence>
<protein>
    <submittedName>
        <fullName evidence="2">Amino acid adenylation domain-containing protein</fullName>
    </submittedName>
</protein>
<organism evidence="2 3">
    <name type="scientific">Crossiella equi</name>
    <dbReference type="NCBI Taxonomy" id="130796"/>
    <lineage>
        <taxon>Bacteria</taxon>
        <taxon>Bacillati</taxon>
        <taxon>Actinomycetota</taxon>
        <taxon>Actinomycetes</taxon>
        <taxon>Pseudonocardiales</taxon>
        <taxon>Pseudonocardiaceae</taxon>
        <taxon>Crossiella</taxon>
    </lineage>
</organism>
<accession>A0ABS5ASV1</accession>
<reference evidence="2 3" key="1">
    <citation type="submission" date="2021-03" db="EMBL/GenBank/DDBJ databases">
        <title>Sequencing the genomes of 1000 actinobacteria strains.</title>
        <authorList>
            <person name="Klenk H.-P."/>
        </authorList>
    </citation>
    <scope>NUCLEOTIDE SEQUENCE [LARGE SCALE GENOMIC DNA]</scope>
    <source>
        <strain evidence="2 3">DSM 44580</strain>
    </source>
</reference>
<dbReference type="NCBIfam" id="TIGR01733">
    <property type="entry name" value="AA-adenyl-dom"/>
    <property type="match status" value="1"/>
</dbReference>
<keyword evidence="3" id="KW-1185">Reference proteome</keyword>
<dbReference type="Proteomes" id="UP001519363">
    <property type="component" value="Unassembled WGS sequence"/>
</dbReference>
<dbReference type="InterPro" id="IPR042099">
    <property type="entry name" value="ANL_N_sf"/>
</dbReference>
<feature type="domain" description="AMP-dependent synthetase/ligase" evidence="1">
    <location>
        <begin position="41"/>
        <end position="366"/>
    </location>
</feature>
<dbReference type="InterPro" id="IPR010071">
    <property type="entry name" value="AA_adenyl_dom"/>
</dbReference>
<evidence type="ECO:0000313" key="2">
    <source>
        <dbReference type="EMBL" id="MBP2479638.1"/>
    </source>
</evidence>
<dbReference type="EMBL" id="JAGIOO010000001">
    <property type="protein sequence ID" value="MBP2479638.1"/>
    <property type="molecule type" value="Genomic_DNA"/>
</dbReference>
<dbReference type="PANTHER" id="PTHR45527:SF1">
    <property type="entry name" value="FATTY ACID SYNTHASE"/>
    <property type="match status" value="1"/>
</dbReference>
<dbReference type="PANTHER" id="PTHR45527">
    <property type="entry name" value="NONRIBOSOMAL PEPTIDE SYNTHETASE"/>
    <property type="match status" value="1"/>
</dbReference>
<dbReference type="InterPro" id="IPR045851">
    <property type="entry name" value="AMP-bd_C_sf"/>
</dbReference>
<dbReference type="InterPro" id="IPR000873">
    <property type="entry name" value="AMP-dep_synth/lig_dom"/>
</dbReference>
<proteinExistence type="predicted"/>